<dbReference type="EMBL" id="CP003326">
    <property type="protein sequence ID" value="AFS78605.1"/>
    <property type="molecule type" value="Genomic_DNA"/>
</dbReference>
<evidence type="ECO:0000313" key="5">
    <source>
        <dbReference type="Proteomes" id="UP000006094"/>
    </source>
</evidence>
<keyword evidence="4" id="KW-0966">Cell projection</keyword>
<dbReference type="RefSeq" id="WP_014967741.1">
    <property type="nucleotide sequence ID" value="NC_018664.1"/>
</dbReference>
<name>K0B0Z8_GOTA9</name>
<dbReference type="HOGENOM" id="CLU_1649126_0_0_9"/>
<dbReference type="OrthoDB" id="280334at2"/>
<proteinExistence type="inferred from homology"/>
<dbReference type="Pfam" id="PF03963">
    <property type="entry name" value="FlgD"/>
    <property type="match status" value="1"/>
</dbReference>
<evidence type="ECO:0000313" key="4">
    <source>
        <dbReference type="EMBL" id="AFS78605.1"/>
    </source>
</evidence>
<dbReference type="STRING" id="1128398.Curi_c15970"/>
<sequence>MPVNNVSNDYKPLDYNIADQEKKAQEKDNASRVPNDYLGKDAFLQLMIAQLRYQNPLEPMDNKDSIAQMAQFSALEQMQNLNTNMQMLGLGIEYTMYELSEQLASSQKEVIEGLSAIKKAIEAYGGSPSQDKGEEDTTIPDKSEEDITVPDKSDDKTETA</sequence>
<comment type="similarity">
    <text evidence="1">Belongs to the FlgD family.</text>
</comment>
<gene>
    <name evidence="4" type="primary">flgD</name>
    <name evidence="4" type="ordered locus">Curi_c15970</name>
</gene>
<dbReference type="AlphaFoldDB" id="K0B0Z8"/>
<dbReference type="PATRIC" id="fig|1128398.3.peg.1635"/>
<feature type="region of interest" description="Disordered" evidence="3">
    <location>
        <begin position="122"/>
        <end position="160"/>
    </location>
</feature>
<evidence type="ECO:0000256" key="2">
    <source>
        <dbReference type="ARBA" id="ARBA00022795"/>
    </source>
</evidence>
<dbReference type="eggNOG" id="COG1843">
    <property type="taxonomic scope" value="Bacteria"/>
</dbReference>
<dbReference type="InterPro" id="IPR005648">
    <property type="entry name" value="FlgD"/>
</dbReference>
<dbReference type="Proteomes" id="UP000006094">
    <property type="component" value="Chromosome"/>
</dbReference>
<keyword evidence="4" id="KW-0282">Flagellum</keyword>
<feature type="compositionally biased region" description="Acidic residues" evidence="3">
    <location>
        <begin position="133"/>
        <end position="148"/>
    </location>
</feature>
<keyword evidence="4" id="KW-0969">Cilium</keyword>
<feature type="compositionally biased region" description="Basic and acidic residues" evidence="3">
    <location>
        <begin position="149"/>
        <end position="160"/>
    </location>
</feature>
<protein>
    <submittedName>
        <fullName evidence="4">Flagellar basal body rod modification protein FlgD</fullName>
    </submittedName>
</protein>
<keyword evidence="5" id="KW-1185">Reference proteome</keyword>
<dbReference type="GO" id="GO:0044781">
    <property type="term" value="P:bacterial-type flagellum organization"/>
    <property type="evidence" value="ECO:0007669"/>
    <property type="project" value="UniProtKB-KW"/>
</dbReference>
<keyword evidence="2" id="KW-1005">Bacterial flagellum biogenesis</keyword>
<evidence type="ECO:0000256" key="3">
    <source>
        <dbReference type="SAM" id="MobiDB-lite"/>
    </source>
</evidence>
<dbReference type="KEGG" id="cad:Curi_c15970"/>
<accession>K0B0Z8</accession>
<evidence type="ECO:0000256" key="1">
    <source>
        <dbReference type="ARBA" id="ARBA00010577"/>
    </source>
</evidence>
<reference evidence="4 5" key="1">
    <citation type="journal article" date="2012" name="PLoS ONE">
        <title>The purine-utilizing bacterium Clostridium acidurici 9a: a genome-guided metabolic reconsideration.</title>
        <authorList>
            <person name="Hartwich K."/>
            <person name="Poehlein A."/>
            <person name="Daniel R."/>
        </authorList>
    </citation>
    <scope>NUCLEOTIDE SEQUENCE [LARGE SCALE GENOMIC DNA]</scope>
    <source>
        <strain evidence="5">ATCC 7906 / DSM 604 / BCRC 14475 / CIP 104303 / KCTC 5404 / NCIMB 10678 / 9a</strain>
    </source>
</reference>
<organism evidence="4 5">
    <name type="scientific">Gottschalkia acidurici (strain ATCC 7906 / DSM 604 / BCRC 14475 / CIP 104303 / KCTC 5404 / NCIMB 10678 / 9a)</name>
    <name type="common">Clostridium acidurici</name>
    <dbReference type="NCBI Taxonomy" id="1128398"/>
    <lineage>
        <taxon>Bacteria</taxon>
        <taxon>Bacillati</taxon>
        <taxon>Bacillota</taxon>
        <taxon>Tissierellia</taxon>
        <taxon>Tissierellales</taxon>
        <taxon>Gottschalkiaceae</taxon>
        <taxon>Gottschalkia</taxon>
    </lineage>
</organism>